<sequence length="897" mass="98166">MVKKILKWTGIILLVLIIALIAAPFIFKGKIKSMVAKAINEQVDATVSFEDVSLSLFSDFPMASVTVDKLSIINKAPFEGDTLVYMGQIDLSMSIKELFKGEGEPISVKYIHTKDGIVNILFNKDGIGNFDIALKNNETEDDTTETSESTPFALNMQDYSVENLRFRYFDESSKINMVIDSLYHEGHGNFEQSKLDLDTKTSAKLTMDMDKTNYMRNVSLKLDAVLGLDLENSIYTFKENKALINQLPLEFDGSVAMIEEGQKIDLTFKTPTSSFKNFLGLIPEAYSGSLESVKTEGDFTIDGEVNGLYSETTVPKFNIAIASNNASFQYPDLPKSVQNIVIDTKIVNETGLLNDTYVNLDKLSFRIDQDVFDAKATVRNIVENALVNAELKGTINLGNLGKAYPIEMDVPLSGILKADVATKFDMKAVENSQYEKIDNRGSLSLSGFTYSGDGLPKPIEITQASMQFNPSRVTLSAFNAKTGQSDIAITGTLNNFYGFMFKDQTLQGNFNMNSNQLLVADFMAPEPVATAKTEGSKEESKEGEAAKPTATTTSEAVKIPAFLDCTITAKANTVVYDNLNMKNVSGKMIIKDEAVTLENLKTNMFEGLITANGNISTKGAVPTFKMNLDLNKVDIPQTFTQLEMLKSIAPIAGVITGKLNTTINVAGNLDSKEMTPDLNSLTGGLDGQLFNTAVKAENSKVLSTLSQNVKFLDMSKLKLDNLKANLTFENGKVNIKPINLNYQDIPIQVSGQHGFDQSMNYDVVLDVPAKYLGSEVTKLIGSLNDTDASKISVPVNAVITGNFTNPKVSTDLSKSVTNLTKQLVAQQKDKLINQGKDKIKDMLGLGSNNSDSTKAPVPTTTEEAKEQAKEKVEETKEKAKDKAKDIIGGFLNKNKKE</sequence>
<dbReference type="PANTHER" id="PTHR30441:SF8">
    <property type="entry name" value="DUF748 DOMAIN-CONTAINING PROTEIN"/>
    <property type="match status" value="1"/>
</dbReference>
<feature type="region of interest" description="Disordered" evidence="1">
    <location>
        <begin position="529"/>
        <end position="551"/>
    </location>
</feature>
<feature type="domain" description="AsmA" evidence="3">
    <location>
        <begin position="3"/>
        <end position="198"/>
    </location>
</feature>
<protein>
    <submittedName>
        <fullName evidence="4">AsmA family protein</fullName>
    </submittedName>
</protein>
<feature type="region of interest" description="Disordered" evidence="1">
    <location>
        <begin position="842"/>
        <end position="880"/>
    </location>
</feature>
<dbReference type="GO" id="GO:0005886">
    <property type="term" value="C:plasma membrane"/>
    <property type="evidence" value="ECO:0007669"/>
    <property type="project" value="TreeGrafter"/>
</dbReference>
<dbReference type="AlphaFoldDB" id="A0A345HC67"/>
<keyword evidence="2" id="KW-1133">Transmembrane helix</keyword>
<gene>
    <name evidence="4" type="ORF">DVK85_07955</name>
</gene>
<feature type="compositionally biased region" description="Basic and acidic residues" evidence="1">
    <location>
        <begin position="534"/>
        <end position="545"/>
    </location>
</feature>
<evidence type="ECO:0000313" key="5">
    <source>
        <dbReference type="Proteomes" id="UP000253951"/>
    </source>
</evidence>
<dbReference type="RefSeq" id="WP_114677935.1">
    <property type="nucleotide sequence ID" value="NZ_CP031188.1"/>
</dbReference>
<dbReference type="EMBL" id="CP031188">
    <property type="protein sequence ID" value="AXG74177.1"/>
    <property type="molecule type" value="Genomic_DNA"/>
</dbReference>
<feature type="transmembrane region" description="Helical" evidence="2">
    <location>
        <begin position="6"/>
        <end position="27"/>
    </location>
</feature>
<evidence type="ECO:0000256" key="2">
    <source>
        <dbReference type="SAM" id="Phobius"/>
    </source>
</evidence>
<accession>A0A345HC67</accession>
<name>A0A345HC67_9FLAO</name>
<keyword evidence="5" id="KW-1185">Reference proteome</keyword>
<organism evidence="4 5">
    <name type="scientific">Flavobacterium arcticum</name>
    <dbReference type="NCBI Taxonomy" id="1784713"/>
    <lineage>
        <taxon>Bacteria</taxon>
        <taxon>Pseudomonadati</taxon>
        <taxon>Bacteroidota</taxon>
        <taxon>Flavobacteriia</taxon>
        <taxon>Flavobacteriales</taxon>
        <taxon>Flavobacteriaceae</taxon>
        <taxon>Flavobacterium</taxon>
    </lineage>
</organism>
<dbReference type="PANTHER" id="PTHR30441">
    <property type="entry name" value="DUF748 DOMAIN-CONTAINING PROTEIN"/>
    <property type="match status" value="1"/>
</dbReference>
<dbReference type="Proteomes" id="UP000253951">
    <property type="component" value="Chromosome"/>
</dbReference>
<dbReference type="InterPro" id="IPR007844">
    <property type="entry name" value="AsmA"/>
</dbReference>
<keyword evidence="2" id="KW-0472">Membrane</keyword>
<dbReference type="KEGG" id="fat:DVK85_07955"/>
<dbReference type="GO" id="GO:0090313">
    <property type="term" value="P:regulation of protein targeting to membrane"/>
    <property type="evidence" value="ECO:0007669"/>
    <property type="project" value="TreeGrafter"/>
</dbReference>
<evidence type="ECO:0000313" key="4">
    <source>
        <dbReference type="EMBL" id="AXG74177.1"/>
    </source>
</evidence>
<evidence type="ECO:0000256" key="1">
    <source>
        <dbReference type="SAM" id="MobiDB-lite"/>
    </source>
</evidence>
<evidence type="ECO:0000259" key="3">
    <source>
        <dbReference type="Pfam" id="PF05170"/>
    </source>
</evidence>
<dbReference type="OrthoDB" id="596403at2"/>
<dbReference type="InterPro" id="IPR052894">
    <property type="entry name" value="AsmA-related"/>
</dbReference>
<dbReference type="Pfam" id="PF05170">
    <property type="entry name" value="AsmA"/>
    <property type="match status" value="1"/>
</dbReference>
<proteinExistence type="predicted"/>
<feature type="compositionally biased region" description="Basic and acidic residues" evidence="1">
    <location>
        <begin position="862"/>
        <end position="880"/>
    </location>
</feature>
<reference evidence="4 5" key="1">
    <citation type="submission" date="2018-07" db="EMBL/GenBank/DDBJ databases">
        <title>Complete genome sequence of Flavobacterium arcticum type strain SM1502T.</title>
        <authorList>
            <person name="Li Y."/>
            <person name="Li D.-D."/>
        </authorList>
    </citation>
    <scope>NUCLEOTIDE SEQUENCE [LARGE SCALE GENOMIC DNA]</scope>
    <source>
        <strain evidence="4 5">SM1502</strain>
    </source>
</reference>
<keyword evidence="2" id="KW-0812">Transmembrane</keyword>